<name>A0A916EJP5_9GLOM</name>
<accession>A0A916EJP5</accession>
<sequence>MASNFVEDFYTMRNSYSEEQFNTKYQEMLANRESWARYCISKIFTAGIESTQRVESINGVIKKLVDRGTLLKELVTAIERELDKESHYTRINDFYGSNPSVGLPSTYNTIFKELDSVLQANLLPIPLSIQRAQMNQSLLYQVNLVSINQIEDEESNDNNGILGHSHDIPQICLWDLLNDLPTNSTGFITIINGEKNHTTIPLSYMNQLRTDNVYTMTIREKVNKKIQYGAAMSIAKTSIQIAVTEGVTAELIGILTQFIMKYRRSTGLSIEKSTESLQDSQGLSIQDNPQPLSVLPDISNPEYYKPKGRPPKRYKSTVENNCVTSGKPDDVTVQKMCSYCSRKGHNIRGCPKYKAESSANKENEYLV</sequence>
<gene>
    <name evidence="2" type="ORF">CHRIB12_LOCUS24200</name>
</gene>
<reference evidence="2" key="1">
    <citation type="submission" date="2020-05" db="EMBL/GenBank/DDBJ databases">
        <authorList>
            <person name="Rincon C."/>
            <person name="Sanders R I."/>
            <person name="Robbins C."/>
            <person name="Chaturvedi A."/>
        </authorList>
    </citation>
    <scope>NUCLEOTIDE SEQUENCE</scope>
    <source>
        <strain evidence="2">CHB12</strain>
    </source>
</reference>
<protein>
    <submittedName>
        <fullName evidence="2">Uncharacterized protein</fullName>
    </submittedName>
</protein>
<dbReference type="OrthoDB" id="2374622at2759"/>
<feature type="region of interest" description="Disordered" evidence="1">
    <location>
        <begin position="279"/>
        <end position="318"/>
    </location>
</feature>
<feature type="compositionally biased region" description="Basic residues" evidence="1">
    <location>
        <begin position="306"/>
        <end position="315"/>
    </location>
</feature>
<feature type="compositionally biased region" description="Polar residues" evidence="1">
    <location>
        <begin position="279"/>
        <end position="291"/>
    </location>
</feature>
<dbReference type="Proteomes" id="UP000684084">
    <property type="component" value="Unassembled WGS sequence"/>
</dbReference>
<dbReference type="EMBL" id="CAGKOT010000111">
    <property type="protein sequence ID" value="CAB5396157.1"/>
    <property type="molecule type" value="Genomic_DNA"/>
</dbReference>
<dbReference type="VEuPathDB" id="FungiDB:RhiirFUN_015147"/>
<evidence type="ECO:0000313" key="3">
    <source>
        <dbReference type="Proteomes" id="UP000684084"/>
    </source>
</evidence>
<evidence type="ECO:0000313" key="2">
    <source>
        <dbReference type="EMBL" id="CAB5396157.1"/>
    </source>
</evidence>
<evidence type="ECO:0000256" key="1">
    <source>
        <dbReference type="SAM" id="MobiDB-lite"/>
    </source>
</evidence>
<proteinExistence type="predicted"/>
<dbReference type="AlphaFoldDB" id="A0A916EJP5"/>
<organism evidence="2 3">
    <name type="scientific">Rhizophagus irregularis</name>
    <dbReference type="NCBI Taxonomy" id="588596"/>
    <lineage>
        <taxon>Eukaryota</taxon>
        <taxon>Fungi</taxon>
        <taxon>Fungi incertae sedis</taxon>
        <taxon>Mucoromycota</taxon>
        <taxon>Glomeromycotina</taxon>
        <taxon>Glomeromycetes</taxon>
        <taxon>Glomerales</taxon>
        <taxon>Glomeraceae</taxon>
        <taxon>Rhizophagus</taxon>
    </lineage>
</organism>
<comment type="caution">
    <text evidence="2">The sequence shown here is derived from an EMBL/GenBank/DDBJ whole genome shotgun (WGS) entry which is preliminary data.</text>
</comment>